<comment type="caution">
    <text evidence="2">The sequence shown here is derived from an EMBL/GenBank/DDBJ whole genome shotgun (WGS) entry which is preliminary data.</text>
</comment>
<protein>
    <submittedName>
        <fullName evidence="2">DUF3649 domain-containing protein</fullName>
    </submittedName>
</protein>
<dbReference type="EMBL" id="VUOD01000004">
    <property type="protein sequence ID" value="KAA2285073.1"/>
    <property type="molecule type" value="Genomic_DNA"/>
</dbReference>
<keyword evidence="3" id="KW-1185">Reference proteome</keyword>
<dbReference type="Proteomes" id="UP000322165">
    <property type="component" value="Unassembled WGS sequence"/>
</dbReference>
<keyword evidence="1" id="KW-0472">Membrane</keyword>
<feature type="transmembrane region" description="Helical" evidence="1">
    <location>
        <begin position="24"/>
        <end position="47"/>
    </location>
</feature>
<dbReference type="AlphaFoldDB" id="A0A5B2ZC08"/>
<organism evidence="2 3">
    <name type="scientific">Arenimonas fontis</name>
    <dbReference type="NCBI Taxonomy" id="2608255"/>
    <lineage>
        <taxon>Bacteria</taxon>
        <taxon>Pseudomonadati</taxon>
        <taxon>Pseudomonadota</taxon>
        <taxon>Gammaproteobacteria</taxon>
        <taxon>Lysobacterales</taxon>
        <taxon>Lysobacteraceae</taxon>
        <taxon>Arenimonas</taxon>
    </lineage>
</organism>
<evidence type="ECO:0000313" key="3">
    <source>
        <dbReference type="Proteomes" id="UP000322165"/>
    </source>
</evidence>
<sequence>MARATGPHRASGSRWRLAVASRTGAAVLAGYFLAWGCTAFLTAALPLAKVDRVVFASLPSFALWCVAAVYAFAARSAWRAWAWPLGLGLALLLPVLLFPQWGARP</sequence>
<evidence type="ECO:0000256" key="1">
    <source>
        <dbReference type="SAM" id="Phobius"/>
    </source>
</evidence>
<reference evidence="2 3" key="2">
    <citation type="submission" date="2019-09" db="EMBL/GenBank/DDBJ databases">
        <authorList>
            <person name="Mazur A."/>
        </authorList>
    </citation>
    <scope>NUCLEOTIDE SEQUENCE [LARGE SCALE GENOMIC DNA]</scope>
    <source>
        <strain evidence="2 3">3729k</strain>
    </source>
</reference>
<evidence type="ECO:0000313" key="2">
    <source>
        <dbReference type="EMBL" id="KAA2285073.1"/>
    </source>
</evidence>
<keyword evidence="1" id="KW-1133">Transmembrane helix</keyword>
<proteinExistence type="predicted"/>
<name>A0A5B2ZC08_9GAMM</name>
<feature type="transmembrane region" description="Helical" evidence="1">
    <location>
        <begin position="53"/>
        <end position="73"/>
    </location>
</feature>
<feature type="transmembrane region" description="Helical" evidence="1">
    <location>
        <begin position="80"/>
        <end position="101"/>
    </location>
</feature>
<gene>
    <name evidence="2" type="ORF">F0415_07470</name>
</gene>
<reference evidence="2 3" key="1">
    <citation type="submission" date="2019-09" db="EMBL/GenBank/DDBJ databases">
        <title>Arenimonas chukotkensis sp. nov., a bacterium isolated from Chukotka hot spring, Arctic region, Russia.</title>
        <authorList>
            <person name="Zayulina K.S."/>
            <person name="Prokofeva M.I."/>
            <person name="Elcheninov A.G."/>
            <person name="Novikov A."/>
            <person name="Kochetkova T.V."/>
            <person name="Kublanov I.V."/>
        </authorList>
    </citation>
    <scope>NUCLEOTIDE SEQUENCE [LARGE SCALE GENOMIC DNA]</scope>
    <source>
        <strain evidence="2 3">3729k</strain>
    </source>
</reference>
<accession>A0A5B2ZC08</accession>
<keyword evidence="1" id="KW-0812">Transmembrane</keyword>